<dbReference type="EMBL" id="JAIWYP010000014">
    <property type="protein sequence ID" value="KAH3706109.1"/>
    <property type="molecule type" value="Genomic_DNA"/>
</dbReference>
<dbReference type="Proteomes" id="UP000828390">
    <property type="component" value="Unassembled WGS sequence"/>
</dbReference>
<evidence type="ECO:0000313" key="2">
    <source>
        <dbReference type="EMBL" id="KAH3706109.1"/>
    </source>
</evidence>
<evidence type="ECO:0000313" key="3">
    <source>
        <dbReference type="Proteomes" id="UP000828390"/>
    </source>
</evidence>
<gene>
    <name evidence="2" type="ORF">DPMN_065489</name>
</gene>
<organism evidence="2 3">
    <name type="scientific">Dreissena polymorpha</name>
    <name type="common">Zebra mussel</name>
    <name type="synonym">Mytilus polymorpha</name>
    <dbReference type="NCBI Taxonomy" id="45954"/>
    <lineage>
        <taxon>Eukaryota</taxon>
        <taxon>Metazoa</taxon>
        <taxon>Spiralia</taxon>
        <taxon>Lophotrochozoa</taxon>
        <taxon>Mollusca</taxon>
        <taxon>Bivalvia</taxon>
        <taxon>Autobranchia</taxon>
        <taxon>Heteroconchia</taxon>
        <taxon>Euheterodonta</taxon>
        <taxon>Imparidentia</taxon>
        <taxon>Neoheterodontei</taxon>
        <taxon>Myida</taxon>
        <taxon>Dreissenoidea</taxon>
        <taxon>Dreissenidae</taxon>
        <taxon>Dreissena</taxon>
    </lineage>
</organism>
<sequence>MSPTKHKFMTPDDTPRRPTKGTQIPRRVLSPLPCTSGTNHKDYMEGTESESACEGLSEVDLFACANVERQKGQPISLNLSNGYCAASVTIALVSNISHQ</sequence>
<keyword evidence="3" id="KW-1185">Reference proteome</keyword>
<proteinExistence type="predicted"/>
<name>A0A9D3YXB5_DREPO</name>
<dbReference type="AlphaFoldDB" id="A0A9D3YXB5"/>
<feature type="region of interest" description="Disordered" evidence="1">
    <location>
        <begin position="1"/>
        <end position="39"/>
    </location>
</feature>
<comment type="caution">
    <text evidence="2">The sequence shown here is derived from an EMBL/GenBank/DDBJ whole genome shotgun (WGS) entry which is preliminary data.</text>
</comment>
<protein>
    <submittedName>
        <fullName evidence="2">Uncharacterized protein</fullName>
    </submittedName>
</protein>
<reference evidence="2" key="1">
    <citation type="journal article" date="2019" name="bioRxiv">
        <title>The Genome of the Zebra Mussel, Dreissena polymorpha: A Resource for Invasive Species Research.</title>
        <authorList>
            <person name="McCartney M.A."/>
            <person name="Auch B."/>
            <person name="Kono T."/>
            <person name="Mallez S."/>
            <person name="Zhang Y."/>
            <person name="Obille A."/>
            <person name="Becker A."/>
            <person name="Abrahante J.E."/>
            <person name="Garbe J."/>
            <person name="Badalamenti J.P."/>
            <person name="Herman A."/>
            <person name="Mangelson H."/>
            <person name="Liachko I."/>
            <person name="Sullivan S."/>
            <person name="Sone E.D."/>
            <person name="Koren S."/>
            <person name="Silverstein K.A.T."/>
            <person name="Beckman K.B."/>
            <person name="Gohl D.M."/>
        </authorList>
    </citation>
    <scope>NUCLEOTIDE SEQUENCE</scope>
    <source>
        <strain evidence="2">Duluth1</strain>
        <tissue evidence="2">Whole animal</tissue>
    </source>
</reference>
<reference evidence="2" key="2">
    <citation type="submission" date="2020-11" db="EMBL/GenBank/DDBJ databases">
        <authorList>
            <person name="McCartney M.A."/>
            <person name="Auch B."/>
            <person name="Kono T."/>
            <person name="Mallez S."/>
            <person name="Becker A."/>
            <person name="Gohl D.M."/>
            <person name="Silverstein K.A.T."/>
            <person name="Koren S."/>
            <person name="Bechman K.B."/>
            <person name="Herman A."/>
            <person name="Abrahante J.E."/>
            <person name="Garbe J."/>
        </authorList>
    </citation>
    <scope>NUCLEOTIDE SEQUENCE</scope>
    <source>
        <strain evidence="2">Duluth1</strain>
        <tissue evidence="2">Whole animal</tissue>
    </source>
</reference>
<accession>A0A9D3YXB5</accession>
<evidence type="ECO:0000256" key="1">
    <source>
        <dbReference type="SAM" id="MobiDB-lite"/>
    </source>
</evidence>